<dbReference type="NCBIfam" id="NF005814">
    <property type="entry name" value="PRK07680.1"/>
    <property type="match status" value="1"/>
</dbReference>
<evidence type="ECO:0000256" key="1">
    <source>
        <dbReference type="ARBA" id="ARBA00005525"/>
    </source>
</evidence>
<feature type="domain" description="Pyrroline-5-carboxylate reductase catalytic N-terminal" evidence="3">
    <location>
        <begin position="3"/>
        <end position="97"/>
    </location>
</feature>
<dbReference type="InterPro" id="IPR053790">
    <property type="entry name" value="P5CR-like_CS"/>
</dbReference>
<evidence type="ECO:0000256" key="2">
    <source>
        <dbReference type="HAMAP-Rule" id="MF_01925"/>
    </source>
</evidence>
<dbReference type="PANTHER" id="PTHR11645:SF51">
    <property type="entry name" value="COME OPERON PROTEIN 4"/>
    <property type="match status" value="1"/>
</dbReference>
<comment type="catalytic activity">
    <reaction evidence="2">
        <text>L-proline + NAD(+) = (S)-1-pyrroline-5-carboxylate + NADH + 2 H(+)</text>
        <dbReference type="Rhea" id="RHEA:14105"/>
        <dbReference type="ChEBI" id="CHEBI:15378"/>
        <dbReference type="ChEBI" id="CHEBI:17388"/>
        <dbReference type="ChEBI" id="CHEBI:57540"/>
        <dbReference type="ChEBI" id="CHEBI:57945"/>
        <dbReference type="ChEBI" id="CHEBI:60039"/>
        <dbReference type="EC" id="1.5.1.2"/>
    </reaction>
</comment>
<dbReference type="Pfam" id="PF03807">
    <property type="entry name" value="F420_oxidored"/>
    <property type="match status" value="1"/>
</dbReference>
<protein>
    <recommendedName>
        <fullName evidence="2">Pyrroline-5-carboxylate reductase</fullName>
        <shortName evidence="2">P5C reductase</shortName>
        <shortName evidence="2">P5CR</shortName>
        <ecNumber evidence="2">1.5.1.2</ecNumber>
    </recommendedName>
    <alternativeName>
        <fullName evidence="2">PCA reductase</fullName>
    </alternativeName>
</protein>
<dbReference type="SUPFAM" id="SSF48179">
    <property type="entry name" value="6-phosphogluconate dehydrogenase C-terminal domain-like"/>
    <property type="match status" value="1"/>
</dbReference>
<dbReference type="InterPro" id="IPR008927">
    <property type="entry name" value="6-PGluconate_DH-like_C_sf"/>
</dbReference>
<reference evidence="6" key="1">
    <citation type="journal article" date="2019" name="Int. J. Syst. Evol. Microbiol.">
        <title>The Global Catalogue of Microorganisms (GCM) 10K type strain sequencing project: providing services to taxonomists for standard genome sequencing and annotation.</title>
        <authorList>
            <consortium name="The Broad Institute Genomics Platform"/>
            <consortium name="The Broad Institute Genome Sequencing Center for Infectious Disease"/>
            <person name="Wu L."/>
            <person name="Ma J."/>
        </authorList>
    </citation>
    <scope>NUCLEOTIDE SEQUENCE [LARGE SCALE GENOMIC DNA]</scope>
    <source>
        <strain evidence="6">CCUG 61889</strain>
    </source>
</reference>
<dbReference type="InterPro" id="IPR036291">
    <property type="entry name" value="NAD(P)-bd_dom_sf"/>
</dbReference>
<evidence type="ECO:0000259" key="3">
    <source>
        <dbReference type="Pfam" id="PF03807"/>
    </source>
</evidence>
<dbReference type="PIRSF" id="PIRSF000193">
    <property type="entry name" value="Pyrrol-5-carb_rd"/>
    <property type="match status" value="1"/>
</dbReference>
<evidence type="ECO:0000313" key="5">
    <source>
        <dbReference type="EMBL" id="MFC3882993.1"/>
    </source>
</evidence>
<keyword evidence="2" id="KW-0028">Amino-acid biosynthesis</keyword>
<evidence type="ECO:0000313" key="6">
    <source>
        <dbReference type="Proteomes" id="UP001595752"/>
    </source>
</evidence>
<comment type="pathway">
    <text evidence="2">Amino-acid biosynthesis; L-proline biosynthesis; L-proline from L-glutamate 5-semialdehyde: step 1/1.</text>
</comment>
<dbReference type="InterPro" id="IPR000304">
    <property type="entry name" value="Pyrroline-COOH_reductase"/>
</dbReference>
<comment type="function">
    <text evidence="2">Catalyzes the reduction of 1-pyrroline-5-carboxylate (PCA) to L-proline.</text>
</comment>
<dbReference type="EC" id="1.5.1.2" evidence="2"/>
<dbReference type="HAMAP" id="MF_01925">
    <property type="entry name" value="P5C_reductase"/>
    <property type="match status" value="1"/>
</dbReference>
<organism evidence="5 6">
    <name type="scientific">Bacillus songklensis</name>
    <dbReference type="NCBI Taxonomy" id="1069116"/>
    <lineage>
        <taxon>Bacteria</taxon>
        <taxon>Bacillati</taxon>
        <taxon>Bacillota</taxon>
        <taxon>Bacilli</taxon>
        <taxon>Bacillales</taxon>
        <taxon>Bacillaceae</taxon>
        <taxon>Bacillus</taxon>
    </lineage>
</organism>
<accession>A0ABV8AYD0</accession>
<dbReference type="SUPFAM" id="SSF51735">
    <property type="entry name" value="NAD(P)-binding Rossmann-fold domains"/>
    <property type="match status" value="1"/>
</dbReference>
<dbReference type="InterPro" id="IPR029036">
    <property type="entry name" value="P5CR_dimer"/>
</dbReference>
<evidence type="ECO:0000259" key="4">
    <source>
        <dbReference type="Pfam" id="PF14748"/>
    </source>
</evidence>
<comment type="caution">
    <text evidence="5">The sequence shown here is derived from an EMBL/GenBank/DDBJ whole genome shotgun (WGS) entry which is preliminary data.</text>
</comment>
<dbReference type="Proteomes" id="UP001595752">
    <property type="component" value="Unassembled WGS sequence"/>
</dbReference>
<dbReference type="RefSeq" id="WP_377912958.1">
    <property type="nucleotide sequence ID" value="NZ_JBHRZT010000020.1"/>
</dbReference>
<keyword evidence="6" id="KW-1185">Reference proteome</keyword>
<dbReference type="Gene3D" id="3.40.50.720">
    <property type="entry name" value="NAD(P)-binding Rossmann-like Domain"/>
    <property type="match status" value="1"/>
</dbReference>
<feature type="domain" description="Pyrroline-5-carboxylate reductase dimerisation" evidence="4">
    <location>
        <begin position="163"/>
        <end position="260"/>
    </location>
</feature>
<dbReference type="PROSITE" id="PS00521">
    <property type="entry name" value="P5CR"/>
    <property type="match status" value="1"/>
</dbReference>
<name>A0ABV8AYD0_9BACI</name>
<dbReference type="Gene3D" id="1.10.3730.10">
    <property type="entry name" value="ProC C-terminal domain-like"/>
    <property type="match status" value="1"/>
</dbReference>
<keyword evidence="2" id="KW-0521">NADP</keyword>
<dbReference type="PANTHER" id="PTHR11645">
    <property type="entry name" value="PYRROLINE-5-CARBOXYLATE REDUCTASE"/>
    <property type="match status" value="1"/>
</dbReference>
<keyword evidence="2" id="KW-0641">Proline biosynthesis</keyword>
<comment type="catalytic activity">
    <reaction evidence="2">
        <text>L-proline + NADP(+) = (S)-1-pyrroline-5-carboxylate + NADPH + 2 H(+)</text>
        <dbReference type="Rhea" id="RHEA:14109"/>
        <dbReference type="ChEBI" id="CHEBI:15378"/>
        <dbReference type="ChEBI" id="CHEBI:17388"/>
        <dbReference type="ChEBI" id="CHEBI:57783"/>
        <dbReference type="ChEBI" id="CHEBI:58349"/>
        <dbReference type="ChEBI" id="CHEBI:60039"/>
        <dbReference type="EC" id="1.5.1.2"/>
    </reaction>
</comment>
<keyword evidence="2" id="KW-0963">Cytoplasm</keyword>
<dbReference type="Pfam" id="PF14748">
    <property type="entry name" value="P5CR_dimer"/>
    <property type="match status" value="1"/>
</dbReference>
<proteinExistence type="inferred from homology"/>
<comment type="subcellular location">
    <subcellularLocation>
        <location evidence="2">Cytoplasm</location>
    </subcellularLocation>
</comment>
<sequence length="273" mass="30073">MNIGLIGTGNMGRILIEAFIESKAVQPANMIVTNRTIEKAYDIQAQHPSVKVAQNAKEVVQHSNIIFLCVKPLDIHPLLIQLKNDLQFAQCIVSITSPISVEQLESVVNCQVARIIPSITNRALAGVSLFTYGESCSRDYQQVLYELFSAISHPVLIDHSITRIASDIVSCGPAFLSFLLQKFVSAAVSETNISKEKAIELASQMVIGMGKLLEKEIFTLPTLQEKVCVKGGVTGEGIKVLEAELGNLFEHVFQQTHAKYYEDIEKVGQQFNI</sequence>
<dbReference type="InterPro" id="IPR028939">
    <property type="entry name" value="P5C_Rdtase_cat_N"/>
</dbReference>
<gene>
    <name evidence="5" type="primary">comER</name>
    <name evidence="2" type="synonym">proC</name>
    <name evidence="5" type="ORF">ACFOU2_05510</name>
</gene>
<keyword evidence="2" id="KW-0560">Oxidoreductase</keyword>
<comment type="similarity">
    <text evidence="1 2">Belongs to the pyrroline-5-carboxylate reductase family.</text>
</comment>
<dbReference type="EMBL" id="JBHRZT010000020">
    <property type="protein sequence ID" value="MFC3882993.1"/>
    <property type="molecule type" value="Genomic_DNA"/>
</dbReference>